<feature type="region of interest" description="Disordered" evidence="1">
    <location>
        <begin position="1"/>
        <end position="22"/>
    </location>
</feature>
<gene>
    <name evidence="2" type="ORF">HALG_00015</name>
</gene>
<accession>R9TLT0</accession>
<evidence type="ECO:0000256" key="1">
    <source>
        <dbReference type="SAM" id="MobiDB-lite"/>
    </source>
</evidence>
<name>R9TLT0_9CAUD</name>
<protein>
    <submittedName>
        <fullName evidence="2">Uncharacterized protein</fullName>
    </submittedName>
</protein>
<proteinExistence type="predicted"/>
<evidence type="ECO:0000313" key="3">
    <source>
        <dbReference type="Proteomes" id="UP000202528"/>
    </source>
</evidence>
<dbReference type="GeneID" id="16045714"/>
<evidence type="ECO:0000313" key="2">
    <source>
        <dbReference type="EMBL" id="AGN33803.1"/>
    </source>
</evidence>
<dbReference type="KEGG" id="vg:16045714"/>
<dbReference type="EMBL" id="HQ332141">
    <property type="protein sequence ID" value="AGN33803.1"/>
    <property type="molecule type" value="Genomic_DNA"/>
</dbReference>
<dbReference type="Proteomes" id="UP000202528">
    <property type="component" value="Segment"/>
</dbReference>
<dbReference type="RefSeq" id="YP_008126550.1">
    <property type="nucleotide sequence ID" value="NC_021537.1"/>
</dbReference>
<sequence length="74" mass="8795">MVRNTNSEQSESEVEQMRSKEEIETALRLYREEKDEPDRIANAERRRALLWVLGRDGEAEEIKYEDGVMPHAFR</sequence>
<reference evidence="2 3" key="1">
    <citation type="submission" date="2010-09" db="EMBL/GenBank/DDBJ databases">
        <title>The Genome Sequence of Halorubrum phage CGphi46.</title>
        <authorList>
            <consortium name="The Broad Institute Genome Sequencing Platform"/>
            <person name="Henn M.R."/>
            <person name="Dillon J."/>
            <person name="Levin J."/>
            <person name="Malboeuf C."/>
            <person name="Casali M."/>
            <person name="Russ C."/>
            <person name="Lennon N."/>
            <person name="Chapman S.B."/>
            <person name="Erlich R."/>
            <person name="Young S.K."/>
            <person name="Yandava C."/>
            <person name="Zeng Q."/>
            <person name="Fitzgerald M.F."/>
            <person name="Alvarado L."/>
            <person name="Anderson S."/>
            <person name="Berlin A."/>
            <person name="Chen Z."/>
            <person name="Freedman E."/>
            <person name="Gellesch M."/>
            <person name="Goldberg J."/>
            <person name="Green L."/>
            <person name="Griggs A."/>
            <person name="Gujja S."/>
            <person name="Heilman E."/>
            <person name="Heiman D."/>
            <person name="Hollinger A."/>
            <person name="Howarth C."/>
            <person name="Larson L."/>
            <person name="Mehta T."/>
            <person name="Neiman D."/>
            <person name="Pearson M."/>
            <person name="Roberts A."/>
            <person name="Ryan E."/>
            <person name="Saif S."/>
            <person name="Shea T."/>
            <person name="Shenoy N."/>
            <person name="Sisk P."/>
            <person name="Stolte C."/>
            <person name="Sykes S."/>
            <person name="White J."/>
            <person name="Haas B."/>
            <person name="Nusbaum C."/>
            <person name="Birren B."/>
        </authorList>
    </citation>
    <scope>NUCLEOTIDE SEQUENCE [LARGE SCALE GENOMIC DNA]</scope>
    <source>
        <strain evidence="2 3">CGphi46</strain>
    </source>
</reference>
<organism evidence="2 3">
    <name type="scientific">Halorubrum virus CGphi46</name>
    <dbReference type="NCBI Taxonomy" id="754066"/>
    <lineage>
        <taxon>Viruses</taxon>
        <taxon>Duplodnaviria</taxon>
        <taxon>Heunggongvirae</taxon>
        <taxon>Uroviricota</taxon>
        <taxon>Caudoviricetes</taxon>
        <taxon>Kirjokansivirales</taxon>
        <taxon>Graaviviridae</taxon>
        <taxon>Seejivirus</taxon>
        <taxon>Seejivirus salhabitans</taxon>
    </lineage>
</organism>
<keyword evidence="3" id="KW-1185">Reference proteome</keyword>